<gene>
    <name evidence="1" type="ORF">EXIGLDRAFT_767355</name>
</gene>
<keyword evidence="2" id="KW-1185">Reference proteome</keyword>
<protein>
    <submittedName>
        <fullName evidence="1">Uncharacterized protein</fullName>
    </submittedName>
</protein>
<dbReference type="AlphaFoldDB" id="A0A165J1B9"/>
<evidence type="ECO:0000313" key="2">
    <source>
        <dbReference type="Proteomes" id="UP000077266"/>
    </source>
</evidence>
<dbReference type="InParanoid" id="A0A165J1B9"/>
<sequence>MIRFGPGVDAQDHLSPSDIAALEKAFAEMLSSLEEISAFRTGTRVPQLFASVLPDDLNDALHTAFRSFVRIDYGMGHERLSPCSCSVNRPSFCSTQIASSCSSCFRSTSCPSRV</sequence>
<dbReference type="EMBL" id="KV425977">
    <property type="protein sequence ID" value="KZV94182.1"/>
    <property type="molecule type" value="Genomic_DNA"/>
</dbReference>
<name>A0A165J1B9_EXIGL</name>
<reference evidence="1 2" key="1">
    <citation type="journal article" date="2016" name="Mol. Biol. Evol.">
        <title>Comparative Genomics of Early-Diverging Mushroom-Forming Fungi Provides Insights into the Origins of Lignocellulose Decay Capabilities.</title>
        <authorList>
            <person name="Nagy L.G."/>
            <person name="Riley R."/>
            <person name="Tritt A."/>
            <person name="Adam C."/>
            <person name="Daum C."/>
            <person name="Floudas D."/>
            <person name="Sun H."/>
            <person name="Yadav J.S."/>
            <person name="Pangilinan J."/>
            <person name="Larsson K.H."/>
            <person name="Matsuura K."/>
            <person name="Barry K."/>
            <person name="Labutti K."/>
            <person name="Kuo R."/>
            <person name="Ohm R.A."/>
            <person name="Bhattacharya S.S."/>
            <person name="Shirouzu T."/>
            <person name="Yoshinaga Y."/>
            <person name="Martin F.M."/>
            <person name="Grigoriev I.V."/>
            <person name="Hibbett D.S."/>
        </authorList>
    </citation>
    <scope>NUCLEOTIDE SEQUENCE [LARGE SCALE GENOMIC DNA]</scope>
    <source>
        <strain evidence="1 2">HHB12029</strain>
    </source>
</reference>
<proteinExistence type="predicted"/>
<accession>A0A165J1B9</accession>
<evidence type="ECO:0000313" key="1">
    <source>
        <dbReference type="EMBL" id="KZV94182.1"/>
    </source>
</evidence>
<dbReference type="Proteomes" id="UP000077266">
    <property type="component" value="Unassembled WGS sequence"/>
</dbReference>
<organism evidence="1 2">
    <name type="scientific">Exidia glandulosa HHB12029</name>
    <dbReference type="NCBI Taxonomy" id="1314781"/>
    <lineage>
        <taxon>Eukaryota</taxon>
        <taxon>Fungi</taxon>
        <taxon>Dikarya</taxon>
        <taxon>Basidiomycota</taxon>
        <taxon>Agaricomycotina</taxon>
        <taxon>Agaricomycetes</taxon>
        <taxon>Auriculariales</taxon>
        <taxon>Exidiaceae</taxon>
        <taxon>Exidia</taxon>
    </lineage>
</organism>